<dbReference type="GO" id="GO:0005783">
    <property type="term" value="C:endoplasmic reticulum"/>
    <property type="evidence" value="ECO:0007669"/>
    <property type="project" value="UniProtKB-SubCell"/>
</dbReference>
<name>A0AAP0EQ58_9MAGN</name>
<keyword evidence="6" id="KW-0333">Golgi apparatus</keyword>
<reference evidence="7 8" key="1">
    <citation type="submission" date="2024-01" db="EMBL/GenBank/DDBJ databases">
        <title>Genome assemblies of Stephania.</title>
        <authorList>
            <person name="Yang L."/>
        </authorList>
    </citation>
    <scope>NUCLEOTIDE SEQUENCE [LARGE SCALE GENOMIC DNA]</scope>
    <source>
        <strain evidence="7">JXDWG</strain>
        <tissue evidence="7">Leaf</tissue>
    </source>
</reference>
<evidence type="ECO:0000256" key="2">
    <source>
        <dbReference type="ARBA" id="ARBA00004555"/>
    </source>
</evidence>
<keyword evidence="3" id="KW-0813">Transport</keyword>
<dbReference type="GO" id="GO:1990071">
    <property type="term" value="C:TRAPPII protein complex"/>
    <property type="evidence" value="ECO:0007669"/>
    <property type="project" value="TreeGrafter"/>
</dbReference>
<evidence type="ECO:0000256" key="4">
    <source>
        <dbReference type="ARBA" id="ARBA00022824"/>
    </source>
</evidence>
<organism evidence="7 8">
    <name type="scientific">Stephania cephalantha</name>
    <dbReference type="NCBI Taxonomy" id="152367"/>
    <lineage>
        <taxon>Eukaryota</taxon>
        <taxon>Viridiplantae</taxon>
        <taxon>Streptophyta</taxon>
        <taxon>Embryophyta</taxon>
        <taxon>Tracheophyta</taxon>
        <taxon>Spermatophyta</taxon>
        <taxon>Magnoliopsida</taxon>
        <taxon>Ranunculales</taxon>
        <taxon>Menispermaceae</taxon>
        <taxon>Menispermoideae</taxon>
        <taxon>Cissampelideae</taxon>
        <taxon>Stephania</taxon>
    </lineage>
</organism>
<dbReference type="AlphaFoldDB" id="A0AAP0EQ58"/>
<evidence type="ECO:0000256" key="1">
    <source>
        <dbReference type="ARBA" id="ARBA00004240"/>
    </source>
</evidence>
<keyword evidence="8" id="KW-1185">Reference proteome</keyword>
<comment type="subcellular location">
    <subcellularLocation>
        <location evidence="1">Endoplasmic reticulum</location>
    </subcellularLocation>
    <subcellularLocation>
        <location evidence="2">Golgi apparatus</location>
    </subcellularLocation>
</comment>
<dbReference type="PANTHER" id="PTHR20902:SF0">
    <property type="entry name" value="TRAFFICKING PROTEIN PARTICLE COMPLEX SUBUNIT 5"/>
    <property type="match status" value="1"/>
</dbReference>
<evidence type="ECO:0000313" key="7">
    <source>
        <dbReference type="EMBL" id="KAK9094668.1"/>
    </source>
</evidence>
<accession>A0AAP0EQ58</accession>
<evidence type="ECO:0000256" key="6">
    <source>
        <dbReference type="ARBA" id="ARBA00023034"/>
    </source>
</evidence>
<proteinExistence type="predicted"/>
<protein>
    <submittedName>
        <fullName evidence="7">Uncharacterized protein</fullName>
    </submittedName>
</protein>
<dbReference type="Gene3D" id="3.30.1380.20">
    <property type="entry name" value="Trafficking protein particle complex subunit 3"/>
    <property type="match status" value="1"/>
</dbReference>
<dbReference type="GO" id="GO:0006888">
    <property type="term" value="P:endoplasmic reticulum to Golgi vesicle-mediated transport"/>
    <property type="evidence" value="ECO:0007669"/>
    <property type="project" value="TreeGrafter"/>
</dbReference>
<dbReference type="EMBL" id="JBBNAG010000011">
    <property type="protein sequence ID" value="KAK9094668.1"/>
    <property type="molecule type" value="Genomic_DNA"/>
</dbReference>
<dbReference type="GO" id="GO:1990072">
    <property type="term" value="C:TRAPPIII protein complex"/>
    <property type="evidence" value="ECO:0007669"/>
    <property type="project" value="TreeGrafter"/>
</dbReference>
<dbReference type="Proteomes" id="UP001419268">
    <property type="component" value="Unassembled WGS sequence"/>
</dbReference>
<comment type="caution">
    <text evidence="7">The sequence shown here is derived from an EMBL/GenBank/DDBJ whole genome shotgun (WGS) entry which is preliminary data.</text>
</comment>
<keyword evidence="4" id="KW-0256">Endoplasmic reticulum</keyword>
<evidence type="ECO:0000256" key="5">
    <source>
        <dbReference type="ARBA" id="ARBA00022892"/>
    </source>
</evidence>
<evidence type="ECO:0000313" key="8">
    <source>
        <dbReference type="Proteomes" id="UP001419268"/>
    </source>
</evidence>
<keyword evidence="5" id="KW-0931">ER-Golgi transport</keyword>
<sequence length="76" mass="8666">MTGRLEEAGHAVEARVLEIICHRGKGAKGRHDNLEFHPLHTALCGRLYLERSTSLKKGTEHEDEYMISEKEPLVNR</sequence>
<dbReference type="GO" id="GO:1990070">
    <property type="term" value="C:TRAPPI protein complex"/>
    <property type="evidence" value="ECO:0007669"/>
    <property type="project" value="TreeGrafter"/>
</dbReference>
<dbReference type="PANTHER" id="PTHR20902">
    <property type="entry name" value="41-2 PROTEIN ANTIGEN-RELATED"/>
    <property type="match status" value="1"/>
</dbReference>
<dbReference type="InterPro" id="IPR016696">
    <property type="entry name" value="TRAPP-I_su5"/>
</dbReference>
<evidence type="ECO:0000256" key="3">
    <source>
        <dbReference type="ARBA" id="ARBA00022448"/>
    </source>
</evidence>
<gene>
    <name evidence="7" type="ORF">Scep_026137</name>
</gene>